<dbReference type="InterPro" id="IPR000884">
    <property type="entry name" value="TSP1_rpt"/>
</dbReference>
<gene>
    <name evidence="7" type="ORF">C0J50_3711</name>
</gene>
<dbReference type="SUPFAM" id="SSF82895">
    <property type="entry name" value="TSP-1 type 1 repeat"/>
    <property type="match status" value="6"/>
</dbReference>
<dbReference type="Proteomes" id="UP001205998">
    <property type="component" value="Unassembled WGS sequence"/>
</dbReference>
<dbReference type="PANTHER" id="PTHR22906:SF43">
    <property type="entry name" value="PROPERDIN"/>
    <property type="match status" value="1"/>
</dbReference>
<keyword evidence="3" id="KW-0732">Signal</keyword>
<dbReference type="InterPro" id="IPR036383">
    <property type="entry name" value="TSP1_rpt_sf"/>
</dbReference>
<organism evidence="7 8">
    <name type="scientific">Silurus asotus</name>
    <name type="common">Amur catfish</name>
    <name type="synonym">Parasilurus asotus</name>
    <dbReference type="NCBI Taxonomy" id="30991"/>
    <lineage>
        <taxon>Eukaryota</taxon>
        <taxon>Metazoa</taxon>
        <taxon>Chordata</taxon>
        <taxon>Craniata</taxon>
        <taxon>Vertebrata</taxon>
        <taxon>Euteleostomi</taxon>
        <taxon>Actinopterygii</taxon>
        <taxon>Neopterygii</taxon>
        <taxon>Teleostei</taxon>
        <taxon>Ostariophysi</taxon>
        <taxon>Siluriformes</taxon>
        <taxon>Siluridae</taxon>
        <taxon>Silurus</taxon>
    </lineage>
</organism>
<dbReference type="InterPro" id="IPR052065">
    <property type="entry name" value="Compl_asym_regulator"/>
</dbReference>
<sequence>RHASWTSWSSWGACSMVCTEGVRQRTRACYGIGKCNDREGVGNKQTEPCEEEPCCPENGQWSDWSPWEPCSVTCEKGRKKRTRTCTNPPPKCHGSCEGSSDDFEICDTGIVCPTHGGWSAWGNWGACGGTCKVEGGFTPEQQRQRTCTNPSPSVEPRGNDCPGSSTDSQHCTHLPFCPVNGNWGPWLAFSECSVTCGVGQQTQNRNCDDPAPKHKGSACSGENSRTKTCLVLKNCPANGHWDEWSPWGKCESTSEREITCKNKIGRKRRTRSCVGRNYGGAPCDGDIITFEQCYDIEGCTAGPDKQIPQAIWSEWSKWGFCKPDCGENSIQTRTRKCIPDISKYRERRIEMFTGTPDISCQPLTGTEKAEENRPCLNLPKC</sequence>
<evidence type="ECO:0000256" key="6">
    <source>
        <dbReference type="SAM" id="MobiDB-lite"/>
    </source>
</evidence>
<feature type="compositionally biased region" description="Polar residues" evidence="6">
    <location>
        <begin position="142"/>
        <end position="152"/>
    </location>
</feature>
<evidence type="ECO:0000313" key="8">
    <source>
        <dbReference type="Proteomes" id="UP001205998"/>
    </source>
</evidence>
<dbReference type="SMART" id="SM00209">
    <property type="entry name" value="TSP1"/>
    <property type="match status" value="6"/>
</dbReference>
<proteinExistence type="predicted"/>
<dbReference type="AlphaFoldDB" id="A0AAD5FEP4"/>
<dbReference type="FunFam" id="2.20.100.10:FF:000001">
    <property type="entry name" value="semaphorin-5A isoform X1"/>
    <property type="match status" value="2"/>
</dbReference>
<feature type="non-terminal residue" evidence="7">
    <location>
        <position position="381"/>
    </location>
</feature>
<dbReference type="Pfam" id="PF00090">
    <property type="entry name" value="TSP_1"/>
    <property type="match status" value="5"/>
</dbReference>
<name>A0AAD5FEP4_SILAS</name>
<dbReference type="Gene3D" id="2.20.100.10">
    <property type="entry name" value="Thrombospondin type-1 (TSP1) repeat"/>
    <property type="match status" value="6"/>
</dbReference>
<reference evidence="7" key="1">
    <citation type="submission" date="2018-07" db="EMBL/GenBank/DDBJ databases">
        <title>Comparative genomics of catfishes provides insights into carnivory and benthic adaptation.</title>
        <authorList>
            <person name="Zhang Y."/>
            <person name="Wang D."/>
            <person name="Peng Z."/>
            <person name="Zheng S."/>
            <person name="Shao F."/>
            <person name="Tao W."/>
        </authorList>
    </citation>
    <scope>NUCLEOTIDE SEQUENCE</scope>
    <source>
        <strain evidence="7">Chongqing</strain>
    </source>
</reference>
<evidence type="ECO:0000256" key="2">
    <source>
        <dbReference type="ARBA" id="ARBA00022525"/>
    </source>
</evidence>
<keyword evidence="2" id="KW-0964">Secreted</keyword>
<keyword evidence="4" id="KW-0677">Repeat</keyword>
<evidence type="ECO:0000313" key="7">
    <source>
        <dbReference type="EMBL" id="KAI5613990.1"/>
    </source>
</evidence>
<evidence type="ECO:0000256" key="4">
    <source>
        <dbReference type="ARBA" id="ARBA00022737"/>
    </source>
</evidence>
<protein>
    <submittedName>
        <fullName evidence="7">Complement factor properdin</fullName>
    </submittedName>
</protein>
<keyword evidence="5" id="KW-1015">Disulfide bond</keyword>
<dbReference type="InterPro" id="IPR054019">
    <property type="entry name" value="CFP_TSR_C"/>
</dbReference>
<comment type="caution">
    <text evidence="7">The sequence shown here is derived from an EMBL/GenBank/DDBJ whole genome shotgun (WGS) entry which is preliminary data.</text>
</comment>
<feature type="non-terminal residue" evidence="7">
    <location>
        <position position="1"/>
    </location>
</feature>
<keyword evidence="8" id="KW-1185">Reference proteome</keyword>
<evidence type="ECO:0000256" key="3">
    <source>
        <dbReference type="ARBA" id="ARBA00022729"/>
    </source>
</evidence>
<dbReference type="EMBL" id="MU559653">
    <property type="protein sequence ID" value="KAI5613990.1"/>
    <property type="molecule type" value="Genomic_DNA"/>
</dbReference>
<dbReference type="PANTHER" id="PTHR22906">
    <property type="entry name" value="PROPERDIN"/>
    <property type="match status" value="1"/>
</dbReference>
<dbReference type="PROSITE" id="PS50092">
    <property type="entry name" value="TSP1"/>
    <property type="match status" value="6"/>
</dbReference>
<comment type="subcellular location">
    <subcellularLocation>
        <location evidence="1">Secreted</location>
    </subcellularLocation>
</comment>
<feature type="region of interest" description="Disordered" evidence="6">
    <location>
        <begin position="142"/>
        <end position="161"/>
    </location>
</feature>
<accession>A0AAD5FEP4</accession>
<evidence type="ECO:0000256" key="1">
    <source>
        <dbReference type="ARBA" id="ARBA00004613"/>
    </source>
</evidence>
<evidence type="ECO:0000256" key="5">
    <source>
        <dbReference type="ARBA" id="ARBA00023157"/>
    </source>
</evidence>
<dbReference type="PRINTS" id="PR01705">
    <property type="entry name" value="TSP1REPEAT"/>
</dbReference>
<dbReference type="Pfam" id="PF22195">
    <property type="entry name" value="TSP1_CFP_C"/>
    <property type="match status" value="1"/>
</dbReference>